<dbReference type="InterPro" id="IPR014729">
    <property type="entry name" value="Rossmann-like_a/b/a_fold"/>
</dbReference>
<keyword evidence="2" id="KW-0061">Asparagine biosynthesis</keyword>
<evidence type="ECO:0000256" key="2">
    <source>
        <dbReference type="ARBA" id="ARBA00022888"/>
    </source>
</evidence>
<dbReference type="WBParaSite" id="TMUE_1000005187.2">
    <property type="protein sequence ID" value="TMUE_1000005187.2"/>
    <property type="gene ID" value="WBGene00285239"/>
</dbReference>
<accession>A0A5S6QE43</accession>
<dbReference type="InterPro" id="IPR001962">
    <property type="entry name" value="Asn_synthase"/>
</dbReference>
<reference evidence="4" key="1">
    <citation type="submission" date="2014-03" db="EMBL/GenBank/DDBJ databases">
        <title>The whipworm genome and dual-species transcriptomics of an intimate host-pathogen interaction.</title>
        <authorList>
            <person name="Foth B.J."/>
            <person name="Tsai I.J."/>
            <person name="Reid A.J."/>
            <person name="Bancroft A.J."/>
            <person name="Nichol S."/>
            <person name="Tracey A."/>
            <person name="Holroyd N."/>
            <person name="Cotton J.A."/>
            <person name="Stanley E.J."/>
            <person name="Zarowiecki M."/>
            <person name="Liu J.Z."/>
            <person name="Huckvale T."/>
            <person name="Cooper P.J."/>
            <person name="Grencis R.K."/>
            <person name="Berriman M."/>
        </authorList>
    </citation>
    <scope>NUCLEOTIDE SEQUENCE [LARGE SCALE GENOMIC DNA]</scope>
    <source>
        <strain evidence="4">Edinburgh</strain>
    </source>
</reference>
<dbReference type="GO" id="GO:0006529">
    <property type="term" value="P:asparagine biosynthetic process"/>
    <property type="evidence" value="ECO:0007669"/>
    <property type="project" value="UniProtKB-KW"/>
</dbReference>
<dbReference type="WBParaSite" id="TMUE_1000005187.3">
    <property type="protein sequence ID" value="TMUE_1000005187.3"/>
    <property type="gene ID" value="WBGene00285239"/>
</dbReference>
<dbReference type="Proteomes" id="UP000046395">
    <property type="component" value="Unassembled WGS sequence"/>
</dbReference>
<dbReference type="Gene3D" id="3.60.20.10">
    <property type="entry name" value="Glutamine Phosphoribosylpyrophosphate, subunit 1, domain 1"/>
    <property type="match status" value="1"/>
</dbReference>
<dbReference type="Gene3D" id="3.40.50.620">
    <property type="entry name" value="HUPs"/>
    <property type="match status" value="1"/>
</dbReference>
<dbReference type="GO" id="GO:0004066">
    <property type="term" value="F:asparagine synthase (glutamine-hydrolyzing) activity"/>
    <property type="evidence" value="ECO:0007669"/>
    <property type="project" value="InterPro"/>
</dbReference>
<name>A0A5S6QE43_TRIMR</name>
<protein>
    <submittedName>
        <fullName evidence="5">Asparagine synthetase domain-containing protein</fullName>
    </submittedName>
</protein>
<dbReference type="AlphaFoldDB" id="A0A5S6QE43"/>
<sequence>MFSTKDQVDGSHAESEFKPMDSLLFFNGYLWNRSEVNEEIDSDVPHNCLQKPHTPSSIDCWMQGGCCTCHANTIQVPSLLAALETDGVVETMRKVDGPWSLVFFVPKENCLWFGRDCFGRKSLLTYDSFVPESYPFEKERLLIISTLHPADLPGDSVEVPVGILHRLNLSDMSCTAFQLSSLTSATPSNFPSAVKASATTTTTAATTHEDFNKLFSLSRALKNSGGKTERRKCDDLIRQFAQVNELEVGEFVASLSRSISCQLNAASDQSFRETNVPETTGATVSVLFSGGVDSLLIAALLGTLVPAGTAIDLLNVAFVGDEPRCSSGTVPDRQTGIKGYTALKLRCPRVSWNLLLVDVTRKELHDPAVQSHVRRLIRPACTVRDESIGCAIWFASKGVGTRYEDVGLTECRRPVQSSARLLFLGSGADELFAGYMRHRSSFAKGGYNAVAAILEEELSRIGHRSLSLCDRVIADHCLLMLLPYLHENFVRHVNSIPIDLKTDLSLSTGIGDKLIVRAALWLLGYEELSFSIKRAIQFGSRIAKICGTKGKGDQRAFV</sequence>
<keyword evidence="1" id="KW-0028">Amino-acid biosynthesis</keyword>
<keyword evidence="3" id="KW-0315">Glutamine amidotransferase</keyword>
<dbReference type="InterPro" id="IPR029055">
    <property type="entry name" value="Ntn_hydrolases_N"/>
</dbReference>
<evidence type="ECO:0000256" key="1">
    <source>
        <dbReference type="ARBA" id="ARBA00022605"/>
    </source>
</evidence>
<dbReference type="SUPFAM" id="SSF52402">
    <property type="entry name" value="Adenine nucleotide alpha hydrolases-like"/>
    <property type="match status" value="1"/>
</dbReference>
<organism evidence="4 5">
    <name type="scientific">Trichuris muris</name>
    <name type="common">Mouse whipworm</name>
    <dbReference type="NCBI Taxonomy" id="70415"/>
    <lineage>
        <taxon>Eukaryota</taxon>
        <taxon>Metazoa</taxon>
        <taxon>Ecdysozoa</taxon>
        <taxon>Nematoda</taxon>
        <taxon>Enoplea</taxon>
        <taxon>Dorylaimia</taxon>
        <taxon>Trichinellida</taxon>
        <taxon>Trichuridae</taxon>
        <taxon>Trichuris</taxon>
    </lineage>
</organism>
<evidence type="ECO:0000256" key="3">
    <source>
        <dbReference type="ARBA" id="ARBA00022962"/>
    </source>
</evidence>
<dbReference type="CDD" id="cd01991">
    <property type="entry name" value="Asn_synthase_B_C"/>
    <property type="match status" value="1"/>
</dbReference>
<evidence type="ECO:0000313" key="5">
    <source>
        <dbReference type="WBParaSite" id="TMUE_1000005187.1"/>
    </source>
</evidence>
<dbReference type="InterPro" id="IPR051857">
    <property type="entry name" value="Asn_synthetase_domain"/>
</dbReference>
<dbReference type="SUPFAM" id="SSF56235">
    <property type="entry name" value="N-terminal nucleophile aminohydrolases (Ntn hydrolases)"/>
    <property type="match status" value="1"/>
</dbReference>
<keyword evidence="4" id="KW-1185">Reference proteome</keyword>
<proteinExistence type="predicted"/>
<reference evidence="5" key="2">
    <citation type="submission" date="2019-12" db="UniProtKB">
        <authorList>
            <consortium name="WormBaseParasite"/>
        </authorList>
    </citation>
    <scope>IDENTIFICATION</scope>
</reference>
<dbReference type="PANTHER" id="PTHR45937">
    <property type="entry name" value="ASPARAGINE SYNTHETASE DOMAIN-CONTAINING PROTEIN 1"/>
    <property type="match status" value="1"/>
</dbReference>
<dbReference type="WBParaSite" id="TMUE_1000005187.1">
    <property type="protein sequence ID" value="TMUE_1000005187.1"/>
    <property type="gene ID" value="WBGene00285239"/>
</dbReference>
<dbReference type="STRING" id="70415.A0A5S6QE43"/>
<dbReference type="PANTHER" id="PTHR45937:SF1">
    <property type="entry name" value="ASPARAGINE SYNTHETASE DOMAIN-CONTAINING PROTEIN 1"/>
    <property type="match status" value="1"/>
</dbReference>
<evidence type="ECO:0000313" key="4">
    <source>
        <dbReference type="Proteomes" id="UP000046395"/>
    </source>
</evidence>